<dbReference type="GO" id="GO:0043436">
    <property type="term" value="P:oxoacid metabolic process"/>
    <property type="evidence" value="ECO:0007669"/>
    <property type="project" value="UniProtKB-ARBA"/>
</dbReference>
<comment type="caution">
    <text evidence="6">The sequence shown here is derived from an EMBL/GenBank/DDBJ whole genome shotgun (WGS) entry which is preliminary data.</text>
</comment>
<dbReference type="GO" id="GO:0046872">
    <property type="term" value="F:metal ion binding"/>
    <property type="evidence" value="ECO:0007669"/>
    <property type="project" value="UniProtKB-KW"/>
</dbReference>
<sequence length="216" mass="23673">MSTRRPFSLSLLSATHTRTQYTHLAKRGRQGDGGGRFVLGSGAMGLFRFSGLSPLSVTSYSTLTTRTRRRREDGKATAAGESNSDLELIETTFASIFRRLVGQVTSICRILIWLERKSGPNFGTVEEGSIGGFGSHVAQFMALDGLLDGKLKKFGCWEGSKDDKERAFFEVCVSTTNRNFPGRMGHKEGQIYLASPYTAAASALTGFVTYPREFLC</sequence>
<evidence type="ECO:0000256" key="3">
    <source>
        <dbReference type="ARBA" id="ARBA00023014"/>
    </source>
</evidence>
<keyword evidence="1" id="KW-0479">Metal-binding</keyword>
<protein>
    <submittedName>
        <fullName evidence="6">3-isopropylmalate dehydratase large subunit</fullName>
    </submittedName>
</protein>
<dbReference type="InterPro" id="IPR036008">
    <property type="entry name" value="Aconitase_4Fe-4S_dom"/>
</dbReference>
<evidence type="ECO:0000256" key="1">
    <source>
        <dbReference type="ARBA" id="ARBA00022723"/>
    </source>
</evidence>
<proteinExistence type="predicted"/>
<evidence type="ECO:0000313" key="6">
    <source>
        <dbReference type="EMBL" id="GFP93324.1"/>
    </source>
</evidence>
<dbReference type="OrthoDB" id="2279155at2759"/>
<dbReference type="InterPro" id="IPR050067">
    <property type="entry name" value="IPM_dehydratase_rel_enz"/>
</dbReference>
<keyword evidence="3" id="KW-0411">Iron-sulfur</keyword>
<dbReference type="SUPFAM" id="SSF53732">
    <property type="entry name" value="Aconitase iron-sulfur domain"/>
    <property type="match status" value="1"/>
</dbReference>
<dbReference type="PANTHER" id="PTHR43822:SF2">
    <property type="entry name" value="HOMOACONITASE, MITOCHONDRIAL"/>
    <property type="match status" value="1"/>
</dbReference>
<evidence type="ECO:0000259" key="5">
    <source>
        <dbReference type="Pfam" id="PF00330"/>
    </source>
</evidence>
<evidence type="ECO:0000256" key="2">
    <source>
        <dbReference type="ARBA" id="ARBA00023004"/>
    </source>
</evidence>
<keyword evidence="7" id="KW-1185">Reference proteome</keyword>
<evidence type="ECO:0000256" key="4">
    <source>
        <dbReference type="ARBA" id="ARBA00023239"/>
    </source>
</evidence>
<reference evidence="6" key="1">
    <citation type="submission" date="2020-07" db="EMBL/GenBank/DDBJ databases">
        <title>Ethylene signaling mediates host invasion by parasitic plants.</title>
        <authorList>
            <person name="Yoshida S."/>
        </authorList>
    </citation>
    <scope>NUCLEOTIDE SEQUENCE</scope>
    <source>
        <strain evidence="6">Okayama</strain>
    </source>
</reference>
<dbReference type="AlphaFoldDB" id="A0A830CA73"/>
<feature type="domain" description="Aconitase/3-isopropylmalate dehydratase large subunit alpha/beta/alpha" evidence="5">
    <location>
        <begin position="168"/>
        <end position="206"/>
    </location>
</feature>
<dbReference type="Pfam" id="PF00330">
    <property type="entry name" value="Aconitase"/>
    <property type="match status" value="1"/>
</dbReference>
<name>A0A830CA73_9LAMI</name>
<dbReference type="EMBL" id="BMAC01000309">
    <property type="protein sequence ID" value="GFP93324.1"/>
    <property type="molecule type" value="Genomic_DNA"/>
</dbReference>
<dbReference type="Gene3D" id="3.30.499.10">
    <property type="entry name" value="Aconitase, domain 3"/>
    <property type="match status" value="1"/>
</dbReference>
<dbReference type="Proteomes" id="UP000653305">
    <property type="component" value="Unassembled WGS sequence"/>
</dbReference>
<dbReference type="InterPro" id="IPR001030">
    <property type="entry name" value="Acoase/IPM_deHydtase_lsu_aba"/>
</dbReference>
<keyword evidence="2" id="KW-0408">Iron</keyword>
<organism evidence="6 7">
    <name type="scientific">Phtheirospermum japonicum</name>
    <dbReference type="NCBI Taxonomy" id="374723"/>
    <lineage>
        <taxon>Eukaryota</taxon>
        <taxon>Viridiplantae</taxon>
        <taxon>Streptophyta</taxon>
        <taxon>Embryophyta</taxon>
        <taxon>Tracheophyta</taxon>
        <taxon>Spermatophyta</taxon>
        <taxon>Magnoliopsida</taxon>
        <taxon>eudicotyledons</taxon>
        <taxon>Gunneridae</taxon>
        <taxon>Pentapetalae</taxon>
        <taxon>asterids</taxon>
        <taxon>lamiids</taxon>
        <taxon>Lamiales</taxon>
        <taxon>Orobanchaceae</taxon>
        <taxon>Orobanchaceae incertae sedis</taxon>
        <taxon>Phtheirospermum</taxon>
    </lineage>
</organism>
<dbReference type="InterPro" id="IPR015931">
    <property type="entry name" value="Acnase/IPM_dHydase_lsu_aba_1/3"/>
</dbReference>
<evidence type="ECO:0000313" key="7">
    <source>
        <dbReference type="Proteomes" id="UP000653305"/>
    </source>
</evidence>
<dbReference type="PANTHER" id="PTHR43822">
    <property type="entry name" value="HOMOACONITASE, MITOCHONDRIAL-RELATED"/>
    <property type="match status" value="1"/>
</dbReference>
<accession>A0A830CA73</accession>
<gene>
    <name evidence="6" type="ORF">PHJA_001476800</name>
</gene>
<keyword evidence="4" id="KW-0456">Lyase</keyword>
<dbReference type="GO" id="GO:0016829">
    <property type="term" value="F:lyase activity"/>
    <property type="evidence" value="ECO:0007669"/>
    <property type="project" value="UniProtKB-KW"/>
</dbReference>
<dbReference type="GO" id="GO:0051536">
    <property type="term" value="F:iron-sulfur cluster binding"/>
    <property type="evidence" value="ECO:0007669"/>
    <property type="project" value="UniProtKB-KW"/>
</dbReference>